<feature type="chain" id="PRO_5007882124" description="Cytochrome b562 family protein" evidence="3">
    <location>
        <begin position="20"/>
        <end position="128"/>
    </location>
</feature>
<protein>
    <recommendedName>
        <fullName evidence="6">Cytochrome b562 family protein</fullName>
    </recommendedName>
</protein>
<dbReference type="InterPro" id="IPR010980">
    <property type="entry name" value="Cyt_c/b562"/>
</dbReference>
<evidence type="ECO:0000313" key="4">
    <source>
        <dbReference type="EMBL" id="KZN39101.1"/>
    </source>
</evidence>
<dbReference type="Gene3D" id="1.20.120.10">
    <property type="entry name" value="Cytochrome c/b562"/>
    <property type="match status" value="1"/>
</dbReference>
<sequence>MKFVFITAFLLSSFAIAKAQDLNQVMKKMGHEYKLAIKSQTHNEMSRHIAAFILLVEQAKEQKFTDDKAQESLKGLNLTLELAKQAAILANEKELHAAKLKLKEVDELRIKYHKLHEPPSVWELLFGG</sequence>
<dbReference type="GO" id="GO:0009055">
    <property type="term" value="F:electron transfer activity"/>
    <property type="evidence" value="ECO:0007669"/>
    <property type="project" value="InterPro"/>
</dbReference>
<dbReference type="PATRIC" id="fig|1365250.3.peg.2214"/>
<proteinExistence type="inferred from homology"/>
<feature type="signal peptide" evidence="3">
    <location>
        <begin position="1"/>
        <end position="19"/>
    </location>
</feature>
<evidence type="ECO:0000256" key="2">
    <source>
        <dbReference type="ARBA" id="ARBA00022729"/>
    </source>
</evidence>
<dbReference type="RefSeq" id="WP_063356216.1">
    <property type="nucleotide sequence ID" value="NZ_AQHB01000049.1"/>
</dbReference>
<reference evidence="4 5" key="1">
    <citation type="submission" date="2013-07" db="EMBL/GenBank/DDBJ databases">
        <title>Comparative Genomic and Metabolomic Analysis of Twelve Strains of Pseudoalteromonas luteoviolacea.</title>
        <authorList>
            <person name="Vynne N.G."/>
            <person name="Mansson M."/>
            <person name="Gram L."/>
        </authorList>
    </citation>
    <scope>NUCLEOTIDE SEQUENCE [LARGE SCALE GENOMIC DNA]</scope>
    <source>
        <strain evidence="4 5">DSM 6061</strain>
    </source>
</reference>
<dbReference type="GO" id="GO:0020037">
    <property type="term" value="F:heme binding"/>
    <property type="evidence" value="ECO:0007669"/>
    <property type="project" value="InterPro"/>
</dbReference>
<dbReference type="AlphaFoldDB" id="A0A166X0G1"/>
<dbReference type="GO" id="GO:0022900">
    <property type="term" value="P:electron transport chain"/>
    <property type="evidence" value="ECO:0007669"/>
    <property type="project" value="InterPro"/>
</dbReference>
<evidence type="ECO:0000313" key="5">
    <source>
        <dbReference type="Proteomes" id="UP000076643"/>
    </source>
</evidence>
<keyword evidence="5" id="KW-1185">Reference proteome</keyword>
<dbReference type="InterPro" id="IPR009155">
    <property type="entry name" value="Cyt_b562"/>
</dbReference>
<accession>A0A166X0G1</accession>
<dbReference type="GO" id="GO:0005506">
    <property type="term" value="F:iron ion binding"/>
    <property type="evidence" value="ECO:0007669"/>
    <property type="project" value="InterPro"/>
</dbReference>
<comment type="caution">
    <text evidence="4">The sequence shown here is derived from an EMBL/GenBank/DDBJ whole genome shotgun (WGS) entry which is preliminary data.</text>
</comment>
<evidence type="ECO:0008006" key="6">
    <source>
        <dbReference type="Google" id="ProtNLM"/>
    </source>
</evidence>
<comment type="similarity">
    <text evidence="1">Belongs to the cytochrome b562 family.</text>
</comment>
<dbReference type="Proteomes" id="UP000076643">
    <property type="component" value="Unassembled WGS sequence"/>
</dbReference>
<dbReference type="EMBL" id="AUYB01000100">
    <property type="protein sequence ID" value="KZN39101.1"/>
    <property type="molecule type" value="Genomic_DNA"/>
</dbReference>
<dbReference type="GO" id="GO:0042597">
    <property type="term" value="C:periplasmic space"/>
    <property type="evidence" value="ECO:0007669"/>
    <property type="project" value="InterPro"/>
</dbReference>
<keyword evidence="2 3" id="KW-0732">Signal</keyword>
<organism evidence="4 5">
    <name type="scientific">Pseudoalteromonas luteoviolacea DSM 6061</name>
    <dbReference type="NCBI Taxonomy" id="1365250"/>
    <lineage>
        <taxon>Bacteria</taxon>
        <taxon>Pseudomonadati</taxon>
        <taxon>Pseudomonadota</taxon>
        <taxon>Gammaproteobacteria</taxon>
        <taxon>Alteromonadales</taxon>
        <taxon>Pseudoalteromonadaceae</taxon>
        <taxon>Pseudoalteromonas</taxon>
    </lineage>
</organism>
<evidence type="ECO:0000256" key="3">
    <source>
        <dbReference type="SAM" id="SignalP"/>
    </source>
</evidence>
<dbReference type="SUPFAM" id="SSF47175">
    <property type="entry name" value="Cytochromes"/>
    <property type="match status" value="1"/>
</dbReference>
<dbReference type="Pfam" id="PF07361">
    <property type="entry name" value="Cytochrom_B562"/>
    <property type="match status" value="1"/>
</dbReference>
<name>A0A166X0G1_9GAMM</name>
<evidence type="ECO:0000256" key="1">
    <source>
        <dbReference type="ARBA" id="ARBA00005523"/>
    </source>
</evidence>
<gene>
    <name evidence="4" type="ORF">N475_14920</name>
</gene>